<dbReference type="Gene3D" id="1.10.150.240">
    <property type="entry name" value="Putative phosphatase, domain 2"/>
    <property type="match status" value="1"/>
</dbReference>
<name>A0A1M6MT80_9FIRM</name>
<dbReference type="Gene3D" id="3.40.50.1000">
    <property type="entry name" value="HAD superfamily/HAD-like"/>
    <property type="match status" value="1"/>
</dbReference>
<dbReference type="GO" id="GO:0008967">
    <property type="term" value="F:phosphoglycolate phosphatase activity"/>
    <property type="evidence" value="ECO:0007669"/>
    <property type="project" value="TreeGrafter"/>
</dbReference>
<gene>
    <name evidence="1" type="ORF">SAMN02745136_01161</name>
</gene>
<dbReference type="RefSeq" id="WP_073273768.1">
    <property type="nucleotide sequence ID" value="NZ_FRAC01000007.1"/>
</dbReference>
<dbReference type="STRING" id="1121322.SAMN02745136_01161"/>
<keyword evidence="2" id="KW-1185">Reference proteome</keyword>
<dbReference type="InterPro" id="IPR050155">
    <property type="entry name" value="HAD-like_hydrolase_sf"/>
</dbReference>
<reference evidence="1 2" key="1">
    <citation type="submission" date="2016-11" db="EMBL/GenBank/DDBJ databases">
        <authorList>
            <person name="Jaros S."/>
            <person name="Januszkiewicz K."/>
            <person name="Wedrychowicz H."/>
        </authorList>
    </citation>
    <scope>NUCLEOTIDE SEQUENCE [LARGE SCALE GENOMIC DNA]</scope>
    <source>
        <strain evidence="1 2">DSM 15929</strain>
    </source>
</reference>
<dbReference type="Proteomes" id="UP000184386">
    <property type="component" value="Unassembled WGS sequence"/>
</dbReference>
<dbReference type="InterPro" id="IPR006439">
    <property type="entry name" value="HAD-SF_hydro_IA"/>
</dbReference>
<dbReference type="PANTHER" id="PTHR43434">
    <property type="entry name" value="PHOSPHOGLYCOLATE PHOSPHATASE"/>
    <property type="match status" value="1"/>
</dbReference>
<dbReference type="OrthoDB" id="9792518at2"/>
<dbReference type="AlphaFoldDB" id="A0A1M6MT80"/>
<dbReference type="InterPro" id="IPR036412">
    <property type="entry name" value="HAD-like_sf"/>
</dbReference>
<dbReference type="SFLD" id="SFLDG01129">
    <property type="entry name" value="C1.5:_HAD__Beta-PGM__Phosphata"/>
    <property type="match status" value="1"/>
</dbReference>
<evidence type="ECO:0000313" key="1">
    <source>
        <dbReference type="EMBL" id="SHJ86622.1"/>
    </source>
</evidence>
<proteinExistence type="predicted"/>
<dbReference type="EMBL" id="FRAC01000007">
    <property type="protein sequence ID" value="SHJ86622.1"/>
    <property type="molecule type" value="Genomic_DNA"/>
</dbReference>
<dbReference type="InterPro" id="IPR023214">
    <property type="entry name" value="HAD_sf"/>
</dbReference>
<organism evidence="1 2">
    <name type="scientific">Anaerocolumna jejuensis DSM 15929</name>
    <dbReference type="NCBI Taxonomy" id="1121322"/>
    <lineage>
        <taxon>Bacteria</taxon>
        <taxon>Bacillati</taxon>
        <taxon>Bacillota</taxon>
        <taxon>Clostridia</taxon>
        <taxon>Lachnospirales</taxon>
        <taxon>Lachnospiraceae</taxon>
        <taxon>Anaerocolumna</taxon>
    </lineage>
</organism>
<dbReference type="GO" id="GO:0006281">
    <property type="term" value="P:DNA repair"/>
    <property type="evidence" value="ECO:0007669"/>
    <property type="project" value="TreeGrafter"/>
</dbReference>
<evidence type="ECO:0000313" key="2">
    <source>
        <dbReference type="Proteomes" id="UP000184386"/>
    </source>
</evidence>
<dbReference type="SUPFAM" id="SSF56784">
    <property type="entry name" value="HAD-like"/>
    <property type="match status" value="1"/>
</dbReference>
<dbReference type="PANTHER" id="PTHR43434:SF1">
    <property type="entry name" value="PHOSPHOGLYCOLATE PHOSPHATASE"/>
    <property type="match status" value="1"/>
</dbReference>
<dbReference type="Pfam" id="PF13419">
    <property type="entry name" value="HAD_2"/>
    <property type="match status" value="1"/>
</dbReference>
<protein>
    <submittedName>
        <fullName evidence="1">Phosphoglycolate phosphatase</fullName>
    </submittedName>
</protein>
<dbReference type="NCBIfam" id="TIGR01549">
    <property type="entry name" value="HAD-SF-IA-v1"/>
    <property type="match status" value="1"/>
</dbReference>
<dbReference type="InterPro" id="IPR023198">
    <property type="entry name" value="PGP-like_dom2"/>
</dbReference>
<dbReference type="InterPro" id="IPR041492">
    <property type="entry name" value="HAD_2"/>
</dbReference>
<sequence>MWDGIIFDLDGTLWDATDGAAEVWKEEARKFGDVKDIITADKLKALYGLPLEEIAVRLLPGAEEETALAIMRESVIKQCPYLEKDGGILYPGLIDTLKELKKKYKLFIVSNCEEGYIQCFLNAHKLWDIFTDFEYPGRSGQLKAENIKSVVARNALQNPVYVGDTLGDFTAAGKAGVPFIYARYGFGEVKDCDREIDSFAELLNF</sequence>
<dbReference type="SFLD" id="SFLDS00003">
    <property type="entry name" value="Haloacid_Dehalogenase"/>
    <property type="match status" value="1"/>
</dbReference>
<accession>A0A1M6MT80</accession>